<evidence type="ECO:0000259" key="4">
    <source>
        <dbReference type="Pfam" id="PF05028"/>
    </source>
</evidence>
<dbReference type="OrthoDB" id="1937899at2759"/>
<gene>
    <name evidence="6" type="ORF">HIM_06690</name>
</gene>
<dbReference type="PANTHER" id="PTHR12837:SF0">
    <property type="entry name" value="POLY(ADP-RIBOSE) GLYCOHYDROLASE"/>
    <property type="match status" value="1"/>
</dbReference>
<dbReference type="GO" id="GO:0006282">
    <property type="term" value="P:regulation of DNA repair"/>
    <property type="evidence" value="ECO:0007669"/>
    <property type="project" value="InterPro"/>
</dbReference>
<evidence type="ECO:0000256" key="3">
    <source>
        <dbReference type="ARBA" id="ARBA00022801"/>
    </source>
</evidence>
<protein>
    <recommendedName>
        <fullName evidence="2">poly(ADP-ribose) glycohydrolase</fullName>
        <ecNumber evidence="2">3.2.1.143</ecNumber>
    </recommendedName>
</protein>
<name>A0A0F7ZZD3_9HYPO</name>
<dbReference type="GO" id="GO:0009225">
    <property type="term" value="P:nucleotide-sugar metabolic process"/>
    <property type="evidence" value="ECO:0007669"/>
    <property type="project" value="TreeGrafter"/>
</dbReference>
<feature type="domain" description="PARG catalytic Macro" evidence="4">
    <location>
        <begin position="235"/>
        <end position="405"/>
    </location>
</feature>
<dbReference type="InterPro" id="IPR048362">
    <property type="entry name" value="PARG_helical"/>
</dbReference>
<dbReference type="EC" id="3.2.1.143" evidence="2"/>
<dbReference type="GO" id="GO:0004649">
    <property type="term" value="F:poly(ADP-ribose) glycohydrolase activity"/>
    <property type="evidence" value="ECO:0007669"/>
    <property type="project" value="UniProtKB-EC"/>
</dbReference>
<dbReference type="GO" id="GO:1990966">
    <property type="term" value="P:ATP generation from poly-ADP-D-ribose"/>
    <property type="evidence" value="ECO:0007669"/>
    <property type="project" value="TreeGrafter"/>
</dbReference>
<dbReference type="Pfam" id="PF20811">
    <property type="entry name" value="PARG_cat_N"/>
    <property type="match status" value="1"/>
</dbReference>
<dbReference type="Pfam" id="PF05028">
    <property type="entry name" value="PARG_cat_C"/>
    <property type="match status" value="1"/>
</dbReference>
<keyword evidence="7" id="KW-1185">Reference proteome</keyword>
<reference evidence="6 7" key="1">
    <citation type="journal article" date="2014" name="Genome Biol. Evol.">
        <title>Comparative genomics and transcriptomics analyses reveal divergent lifestyle features of nematode endoparasitic fungus Hirsutella minnesotensis.</title>
        <authorList>
            <person name="Lai Y."/>
            <person name="Liu K."/>
            <person name="Zhang X."/>
            <person name="Zhang X."/>
            <person name="Li K."/>
            <person name="Wang N."/>
            <person name="Shu C."/>
            <person name="Wu Y."/>
            <person name="Wang C."/>
            <person name="Bushley K.E."/>
            <person name="Xiang M."/>
            <person name="Liu X."/>
        </authorList>
    </citation>
    <scope>NUCLEOTIDE SEQUENCE [LARGE SCALE GENOMIC DNA]</scope>
    <source>
        <strain evidence="6 7">3608</strain>
    </source>
</reference>
<comment type="similarity">
    <text evidence="1">Belongs to the poly(ADP-ribose) glycohydrolase family.</text>
</comment>
<feature type="domain" description="PARG helical" evidence="5">
    <location>
        <begin position="85"/>
        <end position="194"/>
    </location>
</feature>
<keyword evidence="3" id="KW-0378">Hydrolase</keyword>
<dbReference type="InterPro" id="IPR046372">
    <property type="entry name" value="PARG_cat_C"/>
</dbReference>
<dbReference type="InterPro" id="IPR007724">
    <property type="entry name" value="Poly_GlycHdrlase"/>
</dbReference>
<dbReference type="PANTHER" id="PTHR12837">
    <property type="entry name" value="POLY ADP-RIBOSE GLYCOHYDROLASE"/>
    <property type="match status" value="1"/>
</dbReference>
<dbReference type="Proteomes" id="UP000054481">
    <property type="component" value="Unassembled WGS sequence"/>
</dbReference>
<dbReference type="GO" id="GO:0005634">
    <property type="term" value="C:nucleus"/>
    <property type="evidence" value="ECO:0007669"/>
    <property type="project" value="TreeGrafter"/>
</dbReference>
<dbReference type="GO" id="GO:0005975">
    <property type="term" value="P:carbohydrate metabolic process"/>
    <property type="evidence" value="ECO:0007669"/>
    <property type="project" value="InterPro"/>
</dbReference>
<evidence type="ECO:0000256" key="2">
    <source>
        <dbReference type="ARBA" id="ARBA00012255"/>
    </source>
</evidence>
<evidence type="ECO:0000313" key="6">
    <source>
        <dbReference type="EMBL" id="KJZ74022.1"/>
    </source>
</evidence>
<organism evidence="6 7">
    <name type="scientific">Hirsutella minnesotensis 3608</name>
    <dbReference type="NCBI Taxonomy" id="1043627"/>
    <lineage>
        <taxon>Eukaryota</taxon>
        <taxon>Fungi</taxon>
        <taxon>Dikarya</taxon>
        <taxon>Ascomycota</taxon>
        <taxon>Pezizomycotina</taxon>
        <taxon>Sordariomycetes</taxon>
        <taxon>Hypocreomycetidae</taxon>
        <taxon>Hypocreales</taxon>
        <taxon>Ophiocordycipitaceae</taxon>
        <taxon>Hirsutella</taxon>
    </lineage>
</organism>
<evidence type="ECO:0000313" key="7">
    <source>
        <dbReference type="Proteomes" id="UP000054481"/>
    </source>
</evidence>
<evidence type="ECO:0000256" key="1">
    <source>
        <dbReference type="ARBA" id="ARBA00009545"/>
    </source>
</evidence>
<dbReference type="GO" id="GO:0005737">
    <property type="term" value="C:cytoplasm"/>
    <property type="evidence" value="ECO:0007669"/>
    <property type="project" value="TreeGrafter"/>
</dbReference>
<evidence type="ECO:0000259" key="5">
    <source>
        <dbReference type="Pfam" id="PF20811"/>
    </source>
</evidence>
<proteinExistence type="inferred from homology"/>
<dbReference type="EMBL" id="KQ030530">
    <property type="protein sequence ID" value="KJZ74022.1"/>
    <property type="molecule type" value="Genomic_DNA"/>
</dbReference>
<dbReference type="AlphaFoldDB" id="A0A0F7ZZD3"/>
<sequence>MPTGRPVFVLPSSNTQRCLDRFSILDDLEEDSSGLVPFWSLLIEILKQKVDEASHLVDVLDTISNSLRGSSAASGDYGTLKAMVQNKNHKFFSHLWPRIVWLALQMPELFPEGCMSVLQPGQSIRLTRRQAGCLVAHQFLCTLQPPSWRQDFFDFSIWYDSSQRHPKAVEMYLTALFIYAQRFDENDNMGAVEYSLHSSGHSTKPMPQDWETVTLSPISVTKLQTCSTEQQEPDYQGPDGAVIVSANKDIGFGESATQEELFVGNCPEACPAVLVTPTMADDQALVINGATPMLRIQGQGRDIFWWVLDPAAIKGSGGRMLFMDALEIDEEACDDTQGLPDLKPENRHREIVKAYTTLSSWDAGARVTVWTGLWGCGAFNGDPGVKMTLLWMAASLADKELCILCEPSRVDFATQFGAFIRQMLALPSGATVGDLGDRLDRIPPTTRRLDTARWLLMPP</sequence>
<accession>A0A0F7ZZD3</accession>